<organism evidence="1 2">
    <name type="scientific">Lactuca virosa</name>
    <dbReference type="NCBI Taxonomy" id="75947"/>
    <lineage>
        <taxon>Eukaryota</taxon>
        <taxon>Viridiplantae</taxon>
        <taxon>Streptophyta</taxon>
        <taxon>Embryophyta</taxon>
        <taxon>Tracheophyta</taxon>
        <taxon>Spermatophyta</taxon>
        <taxon>Magnoliopsida</taxon>
        <taxon>eudicotyledons</taxon>
        <taxon>Gunneridae</taxon>
        <taxon>Pentapetalae</taxon>
        <taxon>asterids</taxon>
        <taxon>campanulids</taxon>
        <taxon>Asterales</taxon>
        <taxon>Asteraceae</taxon>
        <taxon>Cichorioideae</taxon>
        <taxon>Cichorieae</taxon>
        <taxon>Lactucinae</taxon>
        <taxon>Lactuca</taxon>
    </lineage>
</organism>
<dbReference type="Proteomes" id="UP001157418">
    <property type="component" value="Unassembled WGS sequence"/>
</dbReference>
<dbReference type="GO" id="GO:0006355">
    <property type="term" value="P:regulation of DNA-templated transcription"/>
    <property type="evidence" value="ECO:0007669"/>
    <property type="project" value="InterPro"/>
</dbReference>
<keyword evidence="2" id="KW-1185">Reference proteome</keyword>
<dbReference type="InterPro" id="IPR028938">
    <property type="entry name" value="Rsf1-like"/>
</dbReference>
<dbReference type="GO" id="GO:0031213">
    <property type="term" value="C:RSF complex"/>
    <property type="evidence" value="ECO:0007669"/>
    <property type="project" value="InterPro"/>
</dbReference>
<dbReference type="AlphaFoldDB" id="A0AAU9MJB7"/>
<name>A0AAU9MJB7_9ASTR</name>
<gene>
    <name evidence="1" type="ORF">LVIROSA_LOCUS9373</name>
</gene>
<accession>A0AAU9MJB7</accession>
<reference evidence="1 2" key="1">
    <citation type="submission" date="2022-01" db="EMBL/GenBank/DDBJ databases">
        <authorList>
            <person name="Xiong W."/>
            <person name="Schranz E."/>
        </authorList>
    </citation>
    <scope>NUCLEOTIDE SEQUENCE [LARGE SCALE GENOMIC DNA]</scope>
</reference>
<protein>
    <submittedName>
        <fullName evidence="1">Uncharacterized protein</fullName>
    </submittedName>
</protein>
<comment type="caution">
    <text evidence="1">The sequence shown here is derived from an EMBL/GenBank/DDBJ whole genome shotgun (WGS) entry which is preliminary data.</text>
</comment>
<sequence>MSGSSVLVRIQCQKNFSSLMKALTQMQNLGLSIISSSAMPFAKTTLLNQYCCSGNTSSYSDDIRKKHMGCCFMQKAKRLVALGCRGGIIYCSMTWQEDIRSYIDDSIKHGVHLSAFRKERTGGDSHRVSYWYENDPIIGQRLYHEIKTVEVKKGKGKNIQSVPSYHWETIATNLDEFQDVSEKLSSSKNRTESSLGKKLEDDILPEIKKVVTT</sequence>
<evidence type="ECO:0000313" key="1">
    <source>
        <dbReference type="EMBL" id="CAH1422010.1"/>
    </source>
</evidence>
<evidence type="ECO:0000313" key="2">
    <source>
        <dbReference type="Proteomes" id="UP001157418"/>
    </source>
</evidence>
<proteinExistence type="predicted"/>
<dbReference type="PANTHER" id="PTHR14296:SF3">
    <property type="entry name" value="DIKAR, ISOFORM F"/>
    <property type="match status" value="1"/>
</dbReference>
<dbReference type="EMBL" id="CAKMRJ010001112">
    <property type="protein sequence ID" value="CAH1422010.1"/>
    <property type="molecule type" value="Genomic_DNA"/>
</dbReference>
<dbReference type="PANTHER" id="PTHR14296">
    <property type="entry name" value="REMODELING AND SPACING FACTOR 1"/>
    <property type="match status" value="1"/>
</dbReference>